<dbReference type="PIRSF" id="PIRSF000410">
    <property type="entry name" value="CheR"/>
    <property type="match status" value="1"/>
</dbReference>
<dbReference type="Proteomes" id="UP000664771">
    <property type="component" value="Unassembled WGS sequence"/>
</dbReference>
<dbReference type="Gene3D" id="1.10.155.10">
    <property type="entry name" value="Chemotaxis receptor methyltransferase CheR, N-terminal domain"/>
    <property type="match status" value="1"/>
</dbReference>
<organism evidence="7 8">
    <name type="scientific">Acetobacter sacchari</name>
    <dbReference type="NCBI Taxonomy" id="2661687"/>
    <lineage>
        <taxon>Bacteria</taxon>
        <taxon>Pseudomonadati</taxon>
        <taxon>Pseudomonadota</taxon>
        <taxon>Alphaproteobacteria</taxon>
        <taxon>Acetobacterales</taxon>
        <taxon>Acetobacteraceae</taxon>
        <taxon>Acetobacter</taxon>
    </lineage>
</organism>
<dbReference type="PROSITE" id="PS50123">
    <property type="entry name" value="CHER"/>
    <property type="match status" value="1"/>
</dbReference>
<dbReference type="InterPro" id="IPR026024">
    <property type="entry name" value="Chemotaxis_MeTrfase_CheR"/>
</dbReference>
<reference evidence="7 8" key="1">
    <citation type="submission" date="2021-03" db="EMBL/GenBank/DDBJ databases">
        <title>The complete genome sequence of Acetobacter sacchari TBRC 11175.</title>
        <authorList>
            <person name="Charoenyingcharoen P."/>
            <person name="Yukphan P."/>
        </authorList>
    </citation>
    <scope>NUCLEOTIDE SEQUENCE [LARGE SCALE GENOMIC DNA]</scope>
    <source>
        <strain evidence="7 8">TBRC 11175</strain>
    </source>
</reference>
<dbReference type="InterPro" id="IPR000780">
    <property type="entry name" value="CheR_MeTrfase"/>
</dbReference>
<dbReference type="PRINTS" id="PR00996">
    <property type="entry name" value="CHERMTFRASE"/>
</dbReference>
<dbReference type="Gene3D" id="3.40.50.150">
    <property type="entry name" value="Vaccinia Virus protein VP39"/>
    <property type="match status" value="1"/>
</dbReference>
<dbReference type="InterPro" id="IPR029063">
    <property type="entry name" value="SAM-dependent_MTases_sf"/>
</dbReference>
<evidence type="ECO:0000256" key="2">
    <source>
        <dbReference type="ARBA" id="ARBA00022603"/>
    </source>
</evidence>
<dbReference type="PANTHER" id="PTHR24422:SF10">
    <property type="entry name" value="CHEMOTAXIS PROTEIN METHYLTRANSFERASE 2"/>
    <property type="match status" value="1"/>
</dbReference>
<gene>
    <name evidence="7" type="ORF">J2D73_13500</name>
</gene>
<dbReference type="InterPro" id="IPR022642">
    <property type="entry name" value="CheR_C"/>
</dbReference>
<dbReference type="EC" id="2.1.1.80" evidence="5"/>
<dbReference type="InterPro" id="IPR022641">
    <property type="entry name" value="CheR_N"/>
</dbReference>
<comment type="function">
    <text evidence="5">Methylation of the membrane-bound methyl-accepting chemotaxis proteins (MCP) to form gamma-glutamyl methyl ester residues in MCP.</text>
</comment>
<dbReference type="RefSeq" id="WP_207882047.1">
    <property type="nucleotide sequence ID" value="NZ_JAFVMF010000014.1"/>
</dbReference>
<name>A0ABS3LY25_9PROT</name>
<dbReference type="PANTHER" id="PTHR24422">
    <property type="entry name" value="CHEMOTAXIS PROTEIN METHYLTRANSFERASE"/>
    <property type="match status" value="1"/>
</dbReference>
<dbReference type="Pfam" id="PF01739">
    <property type="entry name" value="CheR"/>
    <property type="match status" value="1"/>
</dbReference>
<dbReference type="EMBL" id="JAFVMF010000014">
    <property type="protein sequence ID" value="MBO1360801.1"/>
    <property type="molecule type" value="Genomic_DNA"/>
</dbReference>
<evidence type="ECO:0000256" key="3">
    <source>
        <dbReference type="ARBA" id="ARBA00022679"/>
    </source>
</evidence>
<protein>
    <recommendedName>
        <fullName evidence="5">Chemotaxis protein methyltransferase</fullName>
        <ecNumber evidence="5">2.1.1.80</ecNumber>
    </recommendedName>
</protein>
<keyword evidence="3 5" id="KW-0808">Transferase</keyword>
<keyword evidence="2 5" id="KW-0489">Methyltransferase</keyword>
<accession>A0ABS3LY25</accession>
<sequence>MRHGVGFKDEFSDVPYCPDDIRNIQDIVCEKCGYSRERLNRTLVYSRVSRRVRVCNFSNFSTYIKFVTSSLGTDEFDRMIDVLTTNVTSFFRENHHFKHMSRVIMPELISRARRGAPVRIWSSACSSGEEAYSIAMTILSSFPEALSWDIKVLATDISAEMIDIAKSGIYSRYKVEKLSDDTKSQWFFPVNDHFSVVEQVKSMVTFRRLNLLSNWPFSRDFLVIFCRNVTIYFEEGQRNLILSRLFPCLSPGGYLYLGHSEKIPEHLIPMALSDSCPNTYYKRIQ</sequence>
<evidence type="ECO:0000313" key="8">
    <source>
        <dbReference type="Proteomes" id="UP000664771"/>
    </source>
</evidence>
<evidence type="ECO:0000313" key="7">
    <source>
        <dbReference type="EMBL" id="MBO1360801.1"/>
    </source>
</evidence>
<dbReference type="SMART" id="SM00138">
    <property type="entry name" value="MeTrc"/>
    <property type="match status" value="1"/>
</dbReference>
<keyword evidence="4 5" id="KW-0949">S-adenosyl-L-methionine</keyword>
<dbReference type="Pfam" id="PF03705">
    <property type="entry name" value="CheR_N"/>
    <property type="match status" value="1"/>
</dbReference>
<dbReference type="SUPFAM" id="SSF53335">
    <property type="entry name" value="S-adenosyl-L-methionine-dependent methyltransferases"/>
    <property type="match status" value="1"/>
</dbReference>
<feature type="domain" description="CheR-type methyltransferase" evidence="6">
    <location>
        <begin position="20"/>
        <end position="264"/>
    </location>
</feature>
<evidence type="ECO:0000259" key="6">
    <source>
        <dbReference type="PROSITE" id="PS50123"/>
    </source>
</evidence>
<dbReference type="InterPro" id="IPR050903">
    <property type="entry name" value="Bact_Chemotaxis_MeTrfase"/>
</dbReference>
<comment type="caution">
    <text evidence="7">The sequence shown here is derived from an EMBL/GenBank/DDBJ whole genome shotgun (WGS) entry which is preliminary data.</text>
</comment>
<evidence type="ECO:0000256" key="1">
    <source>
        <dbReference type="ARBA" id="ARBA00001541"/>
    </source>
</evidence>
<proteinExistence type="predicted"/>
<evidence type="ECO:0000256" key="4">
    <source>
        <dbReference type="ARBA" id="ARBA00022691"/>
    </source>
</evidence>
<dbReference type="SUPFAM" id="SSF47757">
    <property type="entry name" value="Chemotaxis receptor methyltransferase CheR, N-terminal domain"/>
    <property type="match status" value="1"/>
</dbReference>
<comment type="catalytic activity">
    <reaction evidence="1 5">
        <text>L-glutamyl-[protein] + S-adenosyl-L-methionine = [protein]-L-glutamate 5-O-methyl ester + S-adenosyl-L-homocysteine</text>
        <dbReference type="Rhea" id="RHEA:24452"/>
        <dbReference type="Rhea" id="RHEA-COMP:10208"/>
        <dbReference type="Rhea" id="RHEA-COMP:10311"/>
        <dbReference type="ChEBI" id="CHEBI:29973"/>
        <dbReference type="ChEBI" id="CHEBI:57856"/>
        <dbReference type="ChEBI" id="CHEBI:59789"/>
        <dbReference type="ChEBI" id="CHEBI:82795"/>
        <dbReference type="EC" id="2.1.1.80"/>
    </reaction>
</comment>
<keyword evidence="8" id="KW-1185">Reference proteome</keyword>
<dbReference type="InterPro" id="IPR036804">
    <property type="entry name" value="CheR_N_sf"/>
</dbReference>
<evidence type="ECO:0000256" key="5">
    <source>
        <dbReference type="PIRNR" id="PIRNR000410"/>
    </source>
</evidence>